<dbReference type="AlphaFoldDB" id="A0A9P8TCJ8"/>
<evidence type="ECO:0000313" key="1">
    <source>
        <dbReference type="EMBL" id="KAH3674493.1"/>
    </source>
</evidence>
<evidence type="ECO:0000313" key="2">
    <source>
        <dbReference type="Proteomes" id="UP000769528"/>
    </source>
</evidence>
<dbReference type="Proteomes" id="UP000769528">
    <property type="component" value="Unassembled WGS sequence"/>
</dbReference>
<protein>
    <submittedName>
        <fullName evidence="1">Uncharacterized protein</fullName>
    </submittedName>
</protein>
<organism evidence="1 2">
    <name type="scientific">Wickerhamomyces mucosus</name>
    <dbReference type="NCBI Taxonomy" id="1378264"/>
    <lineage>
        <taxon>Eukaryota</taxon>
        <taxon>Fungi</taxon>
        <taxon>Dikarya</taxon>
        <taxon>Ascomycota</taxon>
        <taxon>Saccharomycotina</taxon>
        <taxon>Saccharomycetes</taxon>
        <taxon>Phaffomycetales</taxon>
        <taxon>Wickerhamomycetaceae</taxon>
        <taxon>Wickerhamomyces</taxon>
    </lineage>
</organism>
<dbReference type="EMBL" id="JAEUBF010000853">
    <property type="protein sequence ID" value="KAH3674493.1"/>
    <property type="molecule type" value="Genomic_DNA"/>
</dbReference>
<keyword evidence="2" id="KW-1185">Reference proteome</keyword>
<name>A0A9P8TCJ8_9ASCO</name>
<gene>
    <name evidence="1" type="ORF">WICMUC_003331</name>
</gene>
<reference evidence="1" key="2">
    <citation type="submission" date="2021-01" db="EMBL/GenBank/DDBJ databases">
        <authorList>
            <person name="Schikora-Tamarit M.A."/>
        </authorList>
    </citation>
    <scope>NUCLEOTIDE SEQUENCE</scope>
    <source>
        <strain evidence="1">CBS6341</strain>
    </source>
</reference>
<reference evidence="1" key="1">
    <citation type="journal article" date="2021" name="Open Biol.">
        <title>Shared evolutionary footprints suggest mitochondrial oxidative damage underlies multiple complex I losses in fungi.</title>
        <authorList>
            <person name="Schikora-Tamarit M.A."/>
            <person name="Marcet-Houben M."/>
            <person name="Nosek J."/>
            <person name="Gabaldon T."/>
        </authorList>
    </citation>
    <scope>NUCLEOTIDE SEQUENCE</scope>
    <source>
        <strain evidence="1">CBS6341</strain>
    </source>
</reference>
<comment type="caution">
    <text evidence="1">The sequence shown here is derived from an EMBL/GenBank/DDBJ whole genome shotgun (WGS) entry which is preliminary data.</text>
</comment>
<proteinExistence type="predicted"/>
<accession>A0A9P8TCJ8</accession>
<sequence length="78" mass="8290">MDSNLKYGKCLFNCDDLLTDEVPTTEPSGKSANVLYGDSLAMIKASDGSSLLVMQPNSNSSGRFVGTSFSECTTKSNL</sequence>